<comment type="caution">
    <text evidence="2">The sequence shown here is derived from an EMBL/GenBank/DDBJ whole genome shotgun (WGS) entry which is preliminary data.</text>
</comment>
<accession>A0ABS2RI21</accession>
<sequence length="232" mass="24493">MSAPVVTVRGEATLEGSPDLATLWVTVYAGGSSAERTRAALATAAGRTQDLVREYEAAVEESSTSGFQVAPVFDRRGEVKAGRFRGSFTSTVVVKDFEALSPLVLALAQVPESEVSGPNWSLRRTNPIFAAVRLAAIDEALRRADDYAAAFGTSVVDLLEVSDLEPGYPAPTMRSMAFMTKGAPEAAPEFDFEPAKQTVSAQVTVRCTLAPPDLAALRQGRPDSPGASAATR</sequence>
<dbReference type="EMBL" id="JAFBCF010000001">
    <property type="protein sequence ID" value="MBM7798187.1"/>
    <property type="molecule type" value="Genomic_DNA"/>
</dbReference>
<organism evidence="2 3">
    <name type="scientific">Microlunatus panaciterrae</name>
    <dbReference type="NCBI Taxonomy" id="400768"/>
    <lineage>
        <taxon>Bacteria</taxon>
        <taxon>Bacillati</taxon>
        <taxon>Actinomycetota</taxon>
        <taxon>Actinomycetes</taxon>
        <taxon>Propionibacteriales</taxon>
        <taxon>Propionibacteriaceae</taxon>
        <taxon>Microlunatus</taxon>
    </lineage>
</organism>
<evidence type="ECO:0000313" key="2">
    <source>
        <dbReference type="EMBL" id="MBM7798187.1"/>
    </source>
</evidence>
<evidence type="ECO:0000313" key="3">
    <source>
        <dbReference type="Proteomes" id="UP000704762"/>
    </source>
</evidence>
<dbReference type="Proteomes" id="UP000704762">
    <property type="component" value="Unassembled WGS sequence"/>
</dbReference>
<dbReference type="Gene3D" id="3.30.70.2970">
    <property type="entry name" value="Protein of unknown function (DUF541), domain 2"/>
    <property type="match status" value="1"/>
</dbReference>
<dbReference type="InterPro" id="IPR052022">
    <property type="entry name" value="26kDa_periplasmic_antigen"/>
</dbReference>
<dbReference type="RefSeq" id="WP_204916767.1">
    <property type="nucleotide sequence ID" value="NZ_BAAAQP010000011.1"/>
</dbReference>
<dbReference type="Pfam" id="PF04402">
    <property type="entry name" value="SIMPL"/>
    <property type="match status" value="1"/>
</dbReference>
<evidence type="ECO:0000256" key="1">
    <source>
        <dbReference type="SAM" id="MobiDB-lite"/>
    </source>
</evidence>
<dbReference type="InterPro" id="IPR007497">
    <property type="entry name" value="SIMPL/DUF541"/>
</dbReference>
<dbReference type="Gene3D" id="3.30.110.170">
    <property type="entry name" value="Protein of unknown function (DUF541), domain 1"/>
    <property type="match status" value="1"/>
</dbReference>
<proteinExistence type="predicted"/>
<dbReference type="PANTHER" id="PTHR34387">
    <property type="entry name" value="SLR1258 PROTEIN"/>
    <property type="match status" value="1"/>
</dbReference>
<gene>
    <name evidence="2" type="ORF">JOE57_001108</name>
</gene>
<dbReference type="PANTHER" id="PTHR34387:SF1">
    <property type="entry name" value="PERIPLASMIC IMMUNOGENIC PROTEIN"/>
    <property type="match status" value="1"/>
</dbReference>
<keyword evidence="3" id="KW-1185">Reference proteome</keyword>
<protein>
    <submittedName>
        <fullName evidence="2">Uncharacterized protein YggE</fullName>
    </submittedName>
</protein>
<reference evidence="2 3" key="1">
    <citation type="submission" date="2021-01" db="EMBL/GenBank/DDBJ databases">
        <title>Sequencing the genomes of 1000 actinobacteria strains.</title>
        <authorList>
            <person name="Klenk H.-P."/>
        </authorList>
    </citation>
    <scope>NUCLEOTIDE SEQUENCE [LARGE SCALE GENOMIC DNA]</scope>
    <source>
        <strain evidence="2 3">DSM 18662</strain>
    </source>
</reference>
<feature type="region of interest" description="Disordered" evidence="1">
    <location>
        <begin position="212"/>
        <end position="232"/>
    </location>
</feature>
<name>A0ABS2RI21_9ACTN</name>